<evidence type="ECO:0000313" key="3">
    <source>
        <dbReference type="Proteomes" id="UP000269945"/>
    </source>
</evidence>
<dbReference type="AlphaFoldDB" id="A0A9X9PUT5"/>
<comment type="caution">
    <text evidence="2">The sequence shown here is derived from an EMBL/GenBank/DDBJ whole genome shotgun (WGS) entry which is preliminary data.</text>
</comment>
<reference evidence="2 3" key="1">
    <citation type="submission" date="2018-10" db="EMBL/GenBank/DDBJ databases">
        <authorList>
            <person name="Ekblom R."/>
            <person name="Jareborg N."/>
        </authorList>
    </citation>
    <scope>NUCLEOTIDE SEQUENCE [LARGE SCALE GENOMIC DNA]</scope>
    <source>
        <tissue evidence="2">Muscle</tissue>
    </source>
</reference>
<dbReference type="Proteomes" id="UP000269945">
    <property type="component" value="Unassembled WGS sequence"/>
</dbReference>
<evidence type="ECO:0000256" key="1">
    <source>
        <dbReference type="SAM" id="MobiDB-lite"/>
    </source>
</evidence>
<evidence type="ECO:0000313" key="2">
    <source>
        <dbReference type="EMBL" id="VCW67506.1"/>
    </source>
</evidence>
<organism evidence="2 3">
    <name type="scientific">Gulo gulo</name>
    <name type="common">Wolverine</name>
    <name type="synonym">Gluton</name>
    <dbReference type="NCBI Taxonomy" id="48420"/>
    <lineage>
        <taxon>Eukaryota</taxon>
        <taxon>Metazoa</taxon>
        <taxon>Chordata</taxon>
        <taxon>Craniata</taxon>
        <taxon>Vertebrata</taxon>
        <taxon>Euteleostomi</taxon>
        <taxon>Mammalia</taxon>
        <taxon>Eutheria</taxon>
        <taxon>Laurasiatheria</taxon>
        <taxon>Carnivora</taxon>
        <taxon>Caniformia</taxon>
        <taxon>Musteloidea</taxon>
        <taxon>Mustelidae</taxon>
        <taxon>Guloninae</taxon>
        <taxon>Gulo</taxon>
    </lineage>
</organism>
<feature type="non-terminal residue" evidence="2">
    <location>
        <position position="88"/>
    </location>
</feature>
<sequence length="88" mass="9378">EPTRAHAQRGCVLTGAKTGWLQETPRHPSPLGNSSEVAEVAPVRPSGVSPDRRLLTAHTTPTGPWWVALEMSTGSEEISKVASIPQVI</sequence>
<feature type="region of interest" description="Disordered" evidence="1">
    <location>
        <begin position="21"/>
        <end position="56"/>
    </location>
</feature>
<proteinExistence type="predicted"/>
<accession>A0A9X9PUT5</accession>
<gene>
    <name evidence="2" type="ORF">BN2614_LOCUS2</name>
</gene>
<dbReference type="EMBL" id="CYRY02002775">
    <property type="protein sequence ID" value="VCW67506.1"/>
    <property type="molecule type" value="Genomic_DNA"/>
</dbReference>
<protein>
    <submittedName>
        <fullName evidence="2">Uncharacterized protein</fullName>
    </submittedName>
</protein>
<name>A0A9X9PUT5_GULGU</name>
<keyword evidence="3" id="KW-1185">Reference proteome</keyword>